<dbReference type="PANTHER" id="PTHR43390:SF1">
    <property type="entry name" value="CHLOROPLAST PROCESSING PEPTIDASE"/>
    <property type="match status" value="1"/>
</dbReference>
<dbReference type="RefSeq" id="WP_076452524.1">
    <property type="nucleotide sequence ID" value="NZ_FTOJ01000009.1"/>
</dbReference>
<keyword evidence="11" id="KW-1185">Reference proteome</keyword>
<evidence type="ECO:0000313" key="10">
    <source>
        <dbReference type="Proteomes" id="UP000186246"/>
    </source>
</evidence>
<dbReference type="EMBL" id="MUGO01000011">
    <property type="protein sequence ID" value="PQA94213.1"/>
    <property type="molecule type" value="Genomic_DNA"/>
</dbReference>
<reference evidence="8 11" key="1">
    <citation type="submission" date="2016-11" db="EMBL/GenBank/DDBJ databases">
        <title>Whole genomes of Flavobacteriaceae.</title>
        <authorList>
            <person name="Stine C."/>
            <person name="Li C."/>
            <person name="Tadesse D."/>
        </authorList>
    </citation>
    <scope>NUCLEOTIDE SEQUENCE [LARGE SCALE GENOMIC DNA]</scope>
    <source>
        <strain evidence="8 11">DSM 21068</strain>
    </source>
</reference>
<organism evidence="9 10">
    <name type="scientific">Chryseobacterium piscicola</name>
    <dbReference type="NCBI Taxonomy" id="551459"/>
    <lineage>
        <taxon>Bacteria</taxon>
        <taxon>Pseudomonadati</taxon>
        <taxon>Bacteroidota</taxon>
        <taxon>Flavobacteriia</taxon>
        <taxon>Flavobacteriales</taxon>
        <taxon>Weeksellaceae</taxon>
        <taxon>Chryseobacterium group</taxon>
        <taxon>Chryseobacterium</taxon>
    </lineage>
</organism>
<dbReference type="AlphaFoldDB" id="A0A1N7NWA1"/>
<dbReference type="InterPro" id="IPR000223">
    <property type="entry name" value="Pept_S26A_signal_pept_1"/>
</dbReference>
<dbReference type="SUPFAM" id="SSF51306">
    <property type="entry name" value="LexA/Signal peptidase"/>
    <property type="match status" value="1"/>
</dbReference>
<keyword evidence="6" id="KW-0812">Transmembrane</keyword>
<dbReference type="CDD" id="cd06530">
    <property type="entry name" value="S26_SPase_I"/>
    <property type="match status" value="1"/>
</dbReference>
<evidence type="ECO:0000256" key="6">
    <source>
        <dbReference type="RuleBase" id="RU362042"/>
    </source>
</evidence>
<dbReference type="EC" id="3.4.21.89" evidence="3 6"/>
<dbReference type="PANTHER" id="PTHR43390">
    <property type="entry name" value="SIGNAL PEPTIDASE I"/>
    <property type="match status" value="1"/>
</dbReference>
<dbReference type="PRINTS" id="PR00727">
    <property type="entry name" value="LEADERPTASE"/>
</dbReference>
<comment type="similarity">
    <text evidence="2 6">Belongs to the peptidase S26 family.</text>
</comment>
<dbReference type="EMBL" id="FTOJ01000009">
    <property type="protein sequence ID" value="SIT02675.1"/>
    <property type="molecule type" value="Genomic_DNA"/>
</dbReference>
<dbReference type="Proteomes" id="UP000238314">
    <property type="component" value="Unassembled WGS sequence"/>
</dbReference>
<comment type="catalytic activity">
    <reaction evidence="1 6">
        <text>Cleavage of hydrophobic, N-terminal signal or leader sequences from secreted and periplasmic proteins.</text>
        <dbReference type="EC" id="3.4.21.89"/>
    </reaction>
</comment>
<dbReference type="PROSITE" id="PS00761">
    <property type="entry name" value="SPASE_I_3"/>
    <property type="match status" value="1"/>
</dbReference>
<dbReference type="InterPro" id="IPR036286">
    <property type="entry name" value="LexA/Signal_pep-like_sf"/>
</dbReference>
<gene>
    <name evidence="8" type="ORF">B0A70_08085</name>
    <name evidence="9" type="ORF">SAMN05421796_109137</name>
</gene>
<dbReference type="STRING" id="551459.SAMN05421796_109137"/>
<dbReference type="InterPro" id="IPR019533">
    <property type="entry name" value="Peptidase_S26"/>
</dbReference>
<reference evidence="10" key="3">
    <citation type="submission" date="2017-01" db="EMBL/GenBank/DDBJ databases">
        <authorList>
            <person name="Varghese N."/>
            <person name="Submissions S."/>
        </authorList>
    </citation>
    <scope>NUCLEOTIDE SEQUENCE [LARGE SCALE GENOMIC DNA]</scope>
    <source>
        <strain evidence="10">DSM 21068</strain>
    </source>
</reference>
<evidence type="ECO:0000256" key="5">
    <source>
        <dbReference type="ARBA" id="ARBA00022801"/>
    </source>
</evidence>
<name>A0A1N7NWA1_9FLAO</name>
<dbReference type="GO" id="GO:0004252">
    <property type="term" value="F:serine-type endopeptidase activity"/>
    <property type="evidence" value="ECO:0007669"/>
    <property type="project" value="InterPro"/>
</dbReference>
<sequence length="225" mass="26017">MFKKNILKIILITIGVFGGLFIIAKLTGVLQYAFLPTGGSEPTIKRKSFIFFSNSLPYKKFKILVYNQKNTNYQLGQYPQRLVATEGDILQISEGKLIINNENVDHLFTLKKSYKIDRTFVNYLVEKGHRFDEFYALDNMYFLAQLADNELTNDFAYELFAIPEYDAGIRKQYGKKWTANNFGPIKIPKGKLFFLGDNRNESLDSRYLGFVDKNEVIGRVFIPKN</sequence>
<evidence type="ECO:0000256" key="3">
    <source>
        <dbReference type="ARBA" id="ARBA00013208"/>
    </source>
</evidence>
<dbReference type="GO" id="GO:0009003">
    <property type="term" value="F:signal peptidase activity"/>
    <property type="evidence" value="ECO:0007669"/>
    <property type="project" value="UniProtKB-EC"/>
</dbReference>
<dbReference type="NCBIfam" id="TIGR02227">
    <property type="entry name" value="sigpep_I_bact"/>
    <property type="match status" value="1"/>
</dbReference>
<evidence type="ECO:0000256" key="2">
    <source>
        <dbReference type="ARBA" id="ARBA00009370"/>
    </source>
</evidence>
<evidence type="ECO:0000313" key="8">
    <source>
        <dbReference type="EMBL" id="PQA94213.1"/>
    </source>
</evidence>
<dbReference type="Gene3D" id="2.10.109.10">
    <property type="entry name" value="Umud Fragment, subunit A"/>
    <property type="match status" value="1"/>
</dbReference>
<dbReference type="Pfam" id="PF10502">
    <property type="entry name" value="Peptidase_S26"/>
    <property type="match status" value="1"/>
</dbReference>
<evidence type="ECO:0000259" key="7">
    <source>
        <dbReference type="Pfam" id="PF10502"/>
    </source>
</evidence>
<keyword evidence="6" id="KW-0645">Protease</keyword>
<evidence type="ECO:0000256" key="4">
    <source>
        <dbReference type="ARBA" id="ARBA00019232"/>
    </source>
</evidence>
<keyword evidence="6" id="KW-1133">Transmembrane helix</keyword>
<dbReference type="OrthoDB" id="9802919at2"/>
<dbReference type="GO" id="GO:0006465">
    <property type="term" value="P:signal peptide processing"/>
    <property type="evidence" value="ECO:0007669"/>
    <property type="project" value="InterPro"/>
</dbReference>
<evidence type="ECO:0000256" key="1">
    <source>
        <dbReference type="ARBA" id="ARBA00000677"/>
    </source>
</evidence>
<proteinExistence type="inferred from homology"/>
<evidence type="ECO:0000313" key="9">
    <source>
        <dbReference type="EMBL" id="SIT02675.1"/>
    </source>
</evidence>
<protein>
    <recommendedName>
        <fullName evidence="4 6">Signal peptidase I</fullName>
        <ecNumber evidence="3 6">3.4.21.89</ecNumber>
    </recommendedName>
</protein>
<accession>A0A1N7NWA1</accession>
<comment type="subcellular location">
    <subcellularLocation>
        <location evidence="6">Membrane</location>
        <topology evidence="6">Single-pass type II membrane protein</topology>
    </subcellularLocation>
</comment>
<dbReference type="InterPro" id="IPR019758">
    <property type="entry name" value="Pept_S26A_signal_pept_1_CS"/>
</dbReference>
<reference evidence="9" key="2">
    <citation type="submission" date="2017-01" db="EMBL/GenBank/DDBJ databases">
        <authorList>
            <person name="Mah S.A."/>
            <person name="Swanson W.J."/>
            <person name="Moy G.W."/>
            <person name="Vacquier V.D."/>
        </authorList>
    </citation>
    <scope>NUCLEOTIDE SEQUENCE [LARGE SCALE GENOMIC DNA]</scope>
    <source>
        <strain evidence="9">DSM 21068</strain>
    </source>
</reference>
<keyword evidence="6" id="KW-0472">Membrane</keyword>
<keyword evidence="5 6" id="KW-0378">Hydrolase</keyword>
<feature type="domain" description="Peptidase S26" evidence="7">
    <location>
        <begin position="7"/>
        <end position="222"/>
    </location>
</feature>
<dbReference type="Proteomes" id="UP000186246">
    <property type="component" value="Unassembled WGS sequence"/>
</dbReference>
<dbReference type="GO" id="GO:0016020">
    <property type="term" value="C:membrane"/>
    <property type="evidence" value="ECO:0007669"/>
    <property type="project" value="UniProtKB-SubCell"/>
</dbReference>
<feature type="transmembrane region" description="Helical" evidence="6">
    <location>
        <begin position="9"/>
        <end position="34"/>
    </location>
</feature>
<evidence type="ECO:0000313" key="11">
    <source>
        <dbReference type="Proteomes" id="UP000238314"/>
    </source>
</evidence>